<proteinExistence type="predicted"/>
<dbReference type="RefSeq" id="WP_284823923.1">
    <property type="nucleotide sequence ID" value="NZ_CP126969.1"/>
</dbReference>
<dbReference type="EMBL" id="CP126969">
    <property type="protein sequence ID" value="WIM67086.1"/>
    <property type="molecule type" value="Genomic_DNA"/>
</dbReference>
<evidence type="ECO:0000313" key="2">
    <source>
        <dbReference type="EMBL" id="WIM67086.1"/>
    </source>
</evidence>
<keyword evidence="3" id="KW-1185">Reference proteome</keyword>
<feature type="domain" description="TniQ" evidence="1">
    <location>
        <begin position="5"/>
        <end position="163"/>
    </location>
</feature>
<dbReference type="Pfam" id="PF06527">
    <property type="entry name" value="TniQ"/>
    <property type="match status" value="1"/>
</dbReference>
<protein>
    <submittedName>
        <fullName evidence="2">TniQ family protein</fullName>
    </submittedName>
</protein>
<organism evidence="2 3">
    <name type="scientific">Corynebacterium breve</name>
    <dbReference type="NCBI Taxonomy" id="3049799"/>
    <lineage>
        <taxon>Bacteria</taxon>
        <taxon>Bacillati</taxon>
        <taxon>Actinomycetota</taxon>
        <taxon>Actinomycetes</taxon>
        <taxon>Mycobacteriales</taxon>
        <taxon>Corynebacteriaceae</taxon>
        <taxon>Corynebacterium</taxon>
    </lineage>
</organism>
<gene>
    <name evidence="2" type="ORF">QP027_08100</name>
</gene>
<name>A0ABY8VDR5_9CORY</name>
<accession>A0ABY8VDR5</accession>
<evidence type="ECO:0000313" key="3">
    <source>
        <dbReference type="Proteomes" id="UP001225598"/>
    </source>
</evidence>
<evidence type="ECO:0000259" key="1">
    <source>
        <dbReference type="Pfam" id="PF06527"/>
    </source>
</evidence>
<sequence length="382" mass="43780">MTRWPIHPPPLAGEALTSWLGRIAAEYHLSVDDLVFDLGYVLDPDADLDLDAPEGLIEQLSLRSGVSGERIQMMSIRGYVPWLVDDLSPAPETFATYARQFSVLLAPRRRQKRAVGPWTAWRAQQRYHRFCPVCLAQSAPAYPYQLFWSWPVMLSCPFHYCRLEEFTGVHGHYDFLEPLAPPSTVYPPGHPVAVMDARTWQGLTCGYVDLPRRRVHAGVWFRLLRTIIDELCATISECGTAAQVIRAVWEKTGYEYRAGIWTWRPYERLPWFQQSRVLEAAATAMRLLESSDLIGRGQQAALFLPEPDEEVHPGRPRSMRPSPVSAWVELWPALTDAIEEAQRDPEMARRLFNFIVALRRKAEKYVQSVRDNFEDLGIPTKF</sequence>
<reference evidence="2 3" key="1">
    <citation type="submission" date="2023-05" db="EMBL/GenBank/DDBJ databases">
        <title>Corynebacterium suedekumii sp. nov. and Corynebacterium breve sp. nov. isolated from raw cow's milk.</title>
        <authorList>
            <person name="Baer M.K."/>
            <person name="Mehl L."/>
            <person name="Hellmuth R."/>
            <person name="Marke G."/>
            <person name="Lipski A."/>
        </authorList>
    </citation>
    <scope>NUCLEOTIDE SEQUENCE [LARGE SCALE GENOMIC DNA]</scope>
    <source>
        <strain evidence="2 3">R4</strain>
    </source>
</reference>
<dbReference type="Proteomes" id="UP001225598">
    <property type="component" value="Chromosome"/>
</dbReference>
<dbReference type="InterPro" id="IPR009492">
    <property type="entry name" value="TniQ"/>
</dbReference>